<evidence type="ECO:0000313" key="1">
    <source>
        <dbReference type="EMBL" id="KAJ9649397.1"/>
    </source>
</evidence>
<organism evidence="1 2">
    <name type="scientific">Coniosporium tulheliwenetii</name>
    <dbReference type="NCBI Taxonomy" id="3383036"/>
    <lineage>
        <taxon>Eukaryota</taxon>
        <taxon>Fungi</taxon>
        <taxon>Dikarya</taxon>
        <taxon>Ascomycota</taxon>
        <taxon>Pezizomycotina</taxon>
        <taxon>Dothideomycetes</taxon>
        <taxon>Dothideomycetes incertae sedis</taxon>
        <taxon>Coniosporium</taxon>
    </lineage>
</organism>
<evidence type="ECO:0000313" key="2">
    <source>
        <dbReference type="Proteomes" id="UP001172680"/>
    </source>
</evidence>
<name>A0ACC2ZP51_9PEZI</name>
<accession>A0ACC2ZP51</accession>
<comment type="caution">
    <text evidence="1">The sequence shown here is derived from an EMBL/GenBank/DDBJ whole genome shotgun (WGS) entry which is preliminary data.</text>
</comment>
<sequence length="363" mass="39540">MPRNDSGYNPVTDSYNDMTAERLKRVALPDKIKCNRCHRNKAPGNYSNKQLAPLRYNIAKSGRNGSISSHQLTCRMCTGAQVTELHCYMCGKDKGLEAFAKQQRRRPDHAKCWDCMNEQLALEPEGDDVVDDCIDDDDVDGEDDFYGYNSYPGMSNSAASDAGTGMETLSIDDKTSETGSTTSYGTGQLSGSGSLLEFSSYPGSPHGGGVKVPSSVADEDERYPAQWEGVQVGRRRVPGSSNLPASSQDSTAGASSTLRSTPGGSFLGTTFDPTRYGQSRRRVPSGTASVVSSKSFASNTTATNNDNRKWAKIPAHKPKDEYPKQVEEDDDDEDEDWKTQTQGSDDEEGDSDDDDDDDGHYPH</sequence>
<keyword evidence="2" id="KW-1185">Reference proteome</keyword>
<dbReference type="Proteomes" id="UP001172680">
    <property type="component" value="Unassembled WGS sequence"/>
</dbReference>
<proteinExistence type="predicted"/>
<dbReference type="EMBL" id="JAPDRP010000001">
    <property type="protein sequence ID" value="KAJ9649397.1"/>
    <property type="molecule type" value="Genomic_DNA"/>
</dbReference>
<protein>
    <submittedName>
        <fullName evidence="1">Uncharacterized protein</fullName>
    </submittedName>
</protein>
<reference evidence="1" key="1">
    <citation type="submission" date="2022-10" db="EMBL/GenBank/DDBJ databases">
        <title>Culturing micro-colonial fungi from biological soil crusts in the Mojave desert and describing Neophaeococcomyces mojavensis, and introducing the new genera and species Taxawa tesnikishii.</title>
        <authorList>
            <person name="Kurbessoian T."/>
            <person name="Stajich J.E."/>
        </authorList>
    </citation>
    <scope>NUCLEOTIDE SEQUENCE</scope>
    <source>
        <strain evidence="1">JES_115</strain>
    </source>
</reference>
<gene>
    <name evidence="1" type="ORF">H2199_000172</name>
</gene>